<sequence>MAEAAGTDYSAEWIRARETLPTALRWLEGGFERGDHVGIQMSVEVRDGEPLVASAGLAAPDVAMRDDTLGILLCASKPMLAAALVRAMEQGLLALTDPLGRFLPELRETSLGGISLADCVSHSISGSRATAAEPDLFAPLPLAVRLIAETYVLAGAGGTGSVQYLSWPFTLTGRVLENVFGRPLQDVMRQEVFLPLGMTDSWLGMPATTAKQYEAEGRLAVLYDCTGAEPRPKVSPNPEWAIPSAGVRAPSTDIAKFYRELLAAREGRSNDWISQSGAWAMTARHRVGVPEAGSGAMIDFGLGVELESRHYDKFWMSYGPHCAISTFGHKGESCFLSFCDPRTKALVVVFVNGQIEGMAHGQRMFRLAEKIYEDLGLA</sequence>
<evidence type="ECO:0000259" key="2">
    <source>
        <dbReference type="Pfam" id="PF00144"/>
    </source>
</evidence>
<evidence type="ECO:0000313" key="3">
    <source>
        <dbReference type="EMBL" id="MBB4926922.1"/>
    </source>
</evidence>
<accession>A0A7W7VXR8</accession>
<feature type="domain" description="Beta-lactamase-related" evidence="2">
    <location>
        <begin position="45"/>
        <end position="356"/>
    </location>
</feature>
<name>A0A7W7VXR8_KITKI</name>
<protein>
    <submittedName>
        <fullName evidence="3">CubicO group peptidase (Beta-lactamase class C family)</fullName>
    </submittedName>
</protein>
<dbReference type="InterPro" id="IPR012338">
    <property type="entry name" value="Beta-lactam/transpept-like"/>
</dbReference>
<dbReference type="RefSeq" id="WP_184940693.1">
    <property type="nucleotide sequence ID" value="NZ_JACHJV010000001.1"/>
</dbReference>
<keyword evidence="4" id="KW-1185">Reference proteome</keyword>
<dbReference type="EMBL" id="JACHJV010000001">
    <property type="protein sequence ID" value="MBB4926922.1"/>
    <property type="molecule type" value="Genomic_DNA"/>
</dbReference>
<dbReference type="AlphaFoldDB" id="A0A7W7VXR8"/>
<proteinExistence type="predicted"/>
<keyword evidence="1" id="KW-0378">Hydrolase</keyword>
<dbReference type="Pfam" id="PF00144">
    <property type="entry name" value="Beta-lactamase"/>
    <property type="match status" value="1"/>
</dbReference>
<dbReference type="Proteomes" id="UP000540506">
    <property type="component" value="Unassembled WGS sequence"/>
</dbReference>
<dbReference type="Gene3D" id="3.40.710.10">
    <property type="entry name" value="DD-peptidase/beta-lactamase superfamily"/>
    <property type="match status" value="1"/>
</dbReference>
<reference evidence="3 4" key="1">
    <citation type="submission" date="2020-08" db="EMBL/GenBank/DDBJ databases">
        <title>Sequencing the genomes of 1000 actinobacteria strains.</title>
        <authorList>
            <person name="Klenk H.-P."/>
        </authorList>
    </citation>
    <scope>NUCLEOTIDE SEQUENCE [LARGE SCALE GENOMIC DNA]</scope>
    <source>
        <strain evidence="3 4">DSM 41654</strain>
    </source>
</reference>
<evidence type="ECO:0000256" key="1">
    <source>
        <dbReference type="ARBA" id="ARBA00022801"/>
    </source>
</evidence>
<gene>
    <name evidence="3" type="ORF">FHR34_005915</name>
</gene>
<evidence type="ECO:0000313" key="4">
    <source>
        <dbReference type="Proteomes" id="UP000540506"/>
    </source>
</evidence>
<dbReference type="SUPFAM" id="SSF56601">
    <property type="entry name" value="beta-lactamase/transpeptidase-like"/>
    <property type="match status" value="1"/>
</dbReference>
<dbReference type="PANTHER" id="PTHR43283">
    <property type="entry name" value="BETA-LACTAMASE-RELATED"/>
    <property type="match status" value="1"/>
</dbReference>
<dbReference type="InterPro" id="IPR001466">
    <property type="entry name" value="Beta-lactam-related"/>
</dbReference>
<comment type="caution">
    <text evidence="3">The sequence shown here is derived from an EMBL/GenBank/DDBJ whole genome shotgun (WGS) entry which is preliminary data.</text>
</comment>
<dbReference type="InterPro" id="IPR050789">
    <property type="entry name" value="Diverse_Enzym_Activities"/>
</dbReference>
<organism evidence="3 4">
    <name type="scientific">Kitasatospora kifunensis</name>
    <name type="common">Streptomyces kifunensis</name>
    <dbReference type="NCBI Taxonomy" id="58351"/>
    <lineage>
        <taxon>Bacteria</taxon>
        <taxon>Bacillati</taxon>
        <taxon>Actinomycetota</taxon>
        <taxon>Actinomycetes</taxon>
        <taxon>Kitasatosporales</taxon>
        <taxon>Streptomycetaceae</taxon>
        <taxon>Kitasatospora</taxon>
    </lineage>
</organism>
<dbReference type="GO" id="GO:0016787">
    <property type="term" value="F:hydrolase activity"/>
    <property type="evidence" value="ECO:0007669"/>
    <property type="project" value="UniProtKB-KW"/>
</dbReference>
<dbReference type="PANTHER" id="PTHR43283:SF11">
    <property type="entry name" value="BETA-LACTAMASE-RELATED DOMAIN-CONTAINING PROTEIN"/>
    <property type="match status" value="1"/>
</dbReference>